<keyword evidence="1" id="KW-0812">Transmembrane</keyword>
<evidence type="ECO:0000313" key="2">
    <source>
        <dbReference type="EMBL" id="MBE1588283.1"/>
    </source>
</evidence>
<proteinExistence type="predicted"/>
<reference evidence="2 3" key="1">
    <citation type="submission" date="2020-10" db="EMBL/GenBank/DDBJ databases">
        <title>Sequencing the genomes of 1000 actinobacteria strains.</title>
        <authorList>
            <person name="Klenk H.-P."/>
        </authorList>
    </citation>
    <scope>NUCLEOTIDE SEQUENCE [LARGE SCALE GENOMIC DNA]</scope>
    <source>
        <strain evidence="2 3">DSM 43173</strain>
    </source>
</reference>
<protein>
    <submittedName>
        <fullName evidence="2">Uncharacterized protein</fullName>
    </submittedName>
</protein>
<keyword evidence="1" id="KW-1133">Transmembrane helix</keyword>
<evidence type="ECO:0000313" key="3">
    <source>
        <dbReference type="Proteomes" id="UP000633509"/>
    </source>
</evidence>
<comment type="caution">
    <text evidence="2">The sequence shown here is derived from an EMBL/GenBank/DDBJ whole genome shotgun (WGS) entry which is preliminary data.</text>
</comment>
<keyword evidence="1" id="KW-0472">Membrane</keyword>
<sequence length="141" mass="14973">MVAKARYGTFPIQTHEYPTTGETKMTKVMRSLAVGVGVGAISVLMSIGGGVAQAAASSTFTASGARVVCNAPGTGNTTVWGKCWNKGNRTGKARLVFWCKNMIGNGSQQKSTGWKSIRPGKTVKFVGECTFKARNPAFHIR</sequence>
<feature type="transmembrane region" description="Helical" evidence="1">
    <location>
        <begin position="32"/>
        <end position="52"/>
    </location>
</feature>
<accession>A0ABR9M6W5</accession>
<dbReference type="RefSeq" id="WP_192788525.1">
    <property type="nucleotide sequence ID" value="NZ_JADBEK010000001.1"/>
</dbReference>
<keyword evidence="3" id="KW-1185">Reference proteome</keyword>
<gene>
    <name evidence="2" type="ORF">H4W80_006541</name>
</gene>
<dbReference type="Proteomes" id="UP000633509">
    <property type="component" value="Unassembled WGS sequence"/>
</dbReference>
<evidence type="ECO:0000256" key="1">
    <source>
        <dbReference type="SAM" id="Phobius"/>
    </source>
</evidence>
<name>A0ABR9M6W5_9ACTN</name>
<dbReference type="EMBL" id="JADBEK010000001">
    <property type="protein sequence ID" value="MBE1588283.1"/>
    <property type="molecule type" value="Genomic_DNA"/>
</dbReference>
<organism evidence="2 3">
    <name type="scientific">Nonomuraea angiospora</name>
    <dbReference type="NCBI Taxonomy" id="46172"/>
    <lineage>
        <taxon>Bacteria</taxon>
        <taxon>Bacillati</taxon>
        <taxon>Actinomycetota</taxon>
        <taxon>Actinomycetes</taxon>
        <taxon>Streptosporangiales</taxon>
        <taxon>Streptosporangiaceae</taxon>
        <taxon>Nonomuraea</taxon>
    </lineage>
</organism>